<dbReference type="PROSITE" id="PS50158">
    <property type="entry name" value="ZF_CCHC"/>
    <property type="match status" value="1"/>
</dbReference>
<dbReference type="Gene3D" id="4.10.60.10">
    <property type="entry name" value="Zinc finger, CCHC-type"/>
    <property type="match status" value="1"/>
</dbReference>
<gene>
    <name evidence="4" type="ORF">Tci_382752</name>
</gene>
<dbReference type="InterPro" id="IPR000477">
    <property type="entry name" value="RT_dom"/>
</dbReference>
<dbReference type="AlphaFoldDB" id="A0A699HES9"/>
<evidence type="ECO:0000256" key="2">
    <source>
        <dbReference type="SAM" id="MobiDB-lite"/>
    </source>
</evidence>
<dbReference type="InterPro" id="IPR021109">
    <property type="entry name" value="Peptidase_aspartic_dom_sf"/>
</dbReference>
<dbReference type="Pfam" id="PF24626">
    <property type="entry name" value="SH3_Tf2-1"/>
    <property type="match status" value="1"/>
</dbReference>
<dbReference type="SUPFAM" id="SSF56672">
    <property type="entry name" value="DNA/RNA polymerases"/>
    <property type="match status" value="1"/>
</dbReference>
<dbReference type="PANTHER" id="PTHR15503:SF45">
    <property type="entry name" value="RNA-DIRECTED DNA POLYMERASE HOMOLOG"/>
    <property type="match status" value="1"/>
</dbReference>
<feature type="domain" description="CCHC-type" evidence="3">
    <location>
        <begin position="76"/>
        <end position="91"/>
    </location>
</feature>
<protein>
    <recommendedName>
        <fullName evidence="3">CCHC-type domain-containing protein</fullName>
    </recommendedName>
</protein>
<dbReference type="Pfam" id="PF08284">
    <property type="entry name" value="RVP_2"/>
    <property type="match status" value="1"/>
</dbReference>
<organism evidence="4">
    <name type="scientific">Tanacetum cinerariifolium</name>
    <name type="common">Dalmatian daisy</name>
    <name type="synonym">Chrysanthemum cinerariifolium</name>
    <dbReference type="NCBI Taxonomy" id="118510"/>
    <lineage>
        <taxon>Eukaryota</taxon>
        <taxon>Viridiplantae</taxon>
        <taxon>Streptophyta</taxon>
        <taxon>Embryophyta</taxon>
        <taxon>Tracheophyta</taxon>
        <taxon>Spermatophyta</taxon>
        <taxon>Magnoliopsida</taxon>
        <taxon>eudicotyledons</taxon>
        <taxon>Gunneridae</taxon>
        <taxon>Pentapetalae</taxon>
        <taxon>asterids</taxon>
        <taxon>campanulids</taxon>
        <taxon>Asterales</taxon>
        <taxon>Asteraceae</taxon>
        <taxon>Asteroideae</taxon>
        <taxon>Anthemideae</taxon>
        <taxon>Anthemidinae</taxon>
        <taxon>Tanacetum</taxon>
    </lineage>
</organism>
<dbReference type="GO" id="GO:0008270">
    <property type="term" value="F:zinc ion binding"/>
    <property type="evidence" value="ECO:0007669"/>
    <property type="project" value="UniProtKB-KW"/>
</dbReference>
<dbReference type="EMBL" id="BKCJ010152396">
    <property type="protein sequence ID" value="GEY10778.1"/>
    <property type="molecule type" value="Genomic_DNA"/>
</dbReference>
<accession>A0A699HES9</accession>
<evidence type="ECO:0000313" key="4">
    <source>
        <dbReference type="EMBL" id="GEY10778.1"/>
    </source>
</evidence>
<dbReference type="Gene3D" id="2.40.70.10">
    <property type="entry name" value="Acid Proteases"/>
    <property type="match status" value="1"/>
</dbReference>
<dbReference type="Pfam" id="PF00078">
    <property type="entry name" value="RVT_1"/>
    <property type="match status" value="1"/>
</dbReference>
<proteinExistence type="predicted"/>
<name>A0A699HES9_TANCI</name>
<feature type="region of interest" description="Disordered" evidence="2">
    <location>
        <begin position="14"/>
        <end position="41"/>
    </location>
</feature>
<dbReference type="InterPro" id="IPR032567">
    <property type="entry name" value="RTL1-rel"/>
</dbReference>
<dbReference type="InterPro" id="IPR043502">
    <property type="entry name" value="DNA/RNA_pol_sf"/>
</dbReference>
<sequence length="617" mass="70077">MLTDEAIRNEALKKITEKRWNNGEPSRDGRDRDDNKRPKTERAFAIITNPDRKEYTGITPKCPNCSFYHNLEMPCRKCTNCNRLGHFAKDCWVGPRMVTLVNTRNPNVARGTCFECGGTDHDKSVYPRLNQAPRPGGNRPNQVMAIEGGQGRRNNGNKAHGGAFMMGAEEARQVSNIVTGTFTLNNHYATIIFDSGADYSFVSTTFTPLLGKDPSDIGFSYEIKIASGQLVEINKVIRDFKLEIEGHTFNIELIPFGHGSFNVIVGMYWLIRHKPEIICHDKVVRIPLPHGKILRVLREKPKEKVRYLISTKIEEQKLKDIIIVGNFPEVFLDNLSGLPPSRKFEFCIDLIPRAMTVAKSPCRLAPSEMEEFSSQLRELQNKGFIRPNSLPWGASYFSKIDLRSGYDQMRVHEEDIPKTVFRTQYGHFEFTVIPIGLTNAPASSIKDKILAAQNKASEVVNAPTKMLRGLNEQMERRSDGTCVRCTPFEALYGRKCHSPILWVKVGERQLIGPEILQETTKKISQIKDMLKATRDRQKSYAYIIRKPLEFSIGDHVLLKFSSWKSVVCFGKKGKLTPRFVGPFEITERIGLVAYILRLPEELNGVHDMFHVSNLKKC</sequence>
<dbReference type="InterPro" id="IPR056924">
    <property type="entry name" value="SH3_Tf2-1"/>
</dbReference>
<dbReference type="CDD" id="cd00303">
    <property type="entry name" value="retropepsin_like"/>
    <property type="match status" value="1"/>
</dbReference>
<dbReference type="InterPro" id="IPR001878">
    <property type="entry name" value="Znf_CCHC"/>
</dbReference>
<dbReference type="InterPro" id="IPR043128">
    <property type="entry name" value="Rev_trsase/Diguanyl_cyclase"/>
</dbReference>
<dbReference type="PANTHER" id="PTHR15503">
    <property type="entry name" value="LDOC1 RELATED"/>
    <property type="match status" value="1"/>
</dbReference>
<keyword evidence="1" id="KW-0479">Metal-binding</keyword>
<dbReference type="Pfam" id="PF00098">
    <property type="entry name" value="zf-CCHC"/>
    <property type="match status" value="1"/>
</dbReference>
<dbReference type="Gene3D" id="3.30.70.270">
    <property type="match status" value="1"/>
</dbReference>
<dbReference type="GO" id="GO:0003676">
    <property type="term" value="F:nucleic acid binding"/>
    <property type="evidence" value="ECO:0007669"/>
    <property type="project" value="InterPro"/>
</dbReference>
<reference evidence="4" key="1">
    <citation type="journal article" date="2019" name="Sci. Rep.">
        <title>Draft genome of Tanacetum cinerariifolium, the natural source of mosquito coil.</title>
        <authorList>
            <person name="Yamashiro T."/>
            <person name="Shiraishi A."/>
            <person name="Satake H."/>
            <person name="Nakayama K."/>
        </authorList>
    </citation>
    <scope>NUCLEOTIDE SEQUENCE</scope>
</reference>
<evidence type="ECO:0000256" key="1">
    <source>
        <dbReference type="PROSITE-ProRule" id="PRU00047"/>
    </source>
</evidence>
<keyword evidence="1" id="KW-0863">Zinc-finger</keyword>
<dbReference type="Gene3D" id="3.10.10.10">
    <property type="entry name" value="HIV Type 1 Reverse Transcriptase, subunit A, domain 1"/>
    <property type="match status" value="2"/>
</dbReference>
<dbReference type="SUPFAM" id="SSF50630">
    <property type="entry name" value="Acid proteases"/>
    <property type="match status" value="1"/>
</dbReference>
<dbReference type="SMART" id="SM00343">
    <property type="entry name" value="ZnF_C2HC"/>
    <property type="match status" value="2"/>
</dbReference>
<comment type="caution">
    <text evidence="4">The sequence shown here is derived from an EMBL/GenBank/DDBJ whole genome shotgun (WGS) entry which is preliminary data.</text>
</comment>
<keyword evidence="1" id="KW-0862">Zinc</keyword>
<evidence type="ECO:0000259" key="3">
    <source>
        <dbReference type="PROSITE" id="PS50158"/>
    </source>
</evidence>